<accession>A0A0F7IG03</accession>
<dbReference type="InParanoid" id="A0A0F7IG03"/>
<dbReference type="Pfam" id="PF22641">
    <property type="entry name" value="TiaS_TCKD"/>
    <property type="match status" value="1"/>
</dbReference>
<reference evidence="2 3" key="1">
    <citation type="submission" date="2015-04" db="EMBL/GenBank/DDBJ databases">
        <title>The complete genome sequence of the hyperthermophilic, obligate iron-reducing archaeon Geoglobus ahangari strain 234T.</title>
        <authorList>
            <person name="Manzella M.P."/>
            <person name="Holmes D.E."/>
            <person name="Rocheleau J.M."/>
            <person name="Chung A."/>
            <person name="Reguera G."/>
            <person name="Kashefi K."/>
        </authorList>
    </citation>
    <scope>NUCLEOTIDE SEQUENCE [LARGE SCALE GENOMIC DNA]</scope>
    <source>
        <strain evidence="2 3">234</strain>
    </source>
</reference>
<dbReference type="GeneID" id="24804477"/>
<organism evidence="2 3">
    <name type="scientific">Geoglobus ahangari</name>
    <dbReference type="NCBI Taxonomy" id="113653"/>
    <lineage>
        <taxon>Archaea</taxon>
        <taxon>Methanobacteriati</taxon>
        <taxon>Methanobacteriota</taxon>
        <taxon>Archaeoglobi</taxon>
        <taxon>Archaeoglobales</taxon>
        <taxon>Archaeoglobaceae</taxon>
        <taxon>Geoglobus</taxon>
    </lineage>
</organism>
<dbReference type="AlphaFoldDB" id="A0A0F7IG03"/>
<protein>
    <submittedName>
        <fullName evidence="2">Methanogenesis imperfect marker protein 11</fullName>
    </submittedName>
</protein>
<sequence length="313" mass="34463">MRYFSKDELVEKYGNVPWISPYEKVVAMTDGEMVELHEFHARGKCNGGAAWEVYHYPRVSELVVSARREGARNVFVLRQGRVELKLIPGIAGAGIEEVRVLKNGIEVTYAGLAGGGIAATVCRGLAEGVDGIEVLSLGGGSELGRARIRLKRYEKIVIGVDDTDSKDGGATWSLVNEIAYKLEKEGLGHYLSHSIVQLYTKAPEKTTNCVSISVTFATDRAEELVSEFRKRLKENTLSDETVMVVYRRITIPEVLREYALQVKRRVVSIEEAKSVAEKTGVEVYEITGERGLIGALASLAYSDDPDKAVEVHA</sequence>
<proteinExistence type="predicted"/>
<dbReference type="Gene3D" id="3.30.70.2200">
    <property type="match status" value="1"/>
</dbReference>
<dbReference type="HOGENOM" id="CLU_065511_0_0_2"/>
<dbReference type="STRING" id="113653.GAH_01911"/>
<dbReference type="RefSeq" id="WP_048096373.1">
    <property type="nucleotide sequence ID" value="NZ_CP011267.1"/>
</dbReference>
<dbReference type="NCBIfam" id="TIGR03280">
    <property type="entry name" value="methan_mark_11"/>
    <property type="match status" value="1"/>
</dbReference>
<keyword evidence="3" id="KW-1185">Reference proteome</keyword>
<dbReference type="EMBL" id="CP011267">
    <property type="protein sequence ID" value="AKG90813.1"/>
    <property type="molecule type" value="Genomic_DNA"/>
</dbReference>
<dbReference type="InterPro" id="IPR017674">
    <property type="entry name" value="Methan_mark_11"/>
</dbReference>
<gene>
    <name evidence="2" type="ORF">GAH_01911</name>
</gene>
<dbReference type="Proteomes" id="UP000034723">
    <property type="component" value="Chromosome"/>
</dbReference>
<dbReference type="InterPro" id="IPR053870">
    <property type="entry name" value="TiaS-like_TCKD"/>
</dbReference>
<dbReference type="PANTHER" id="PTHR40705">
    <property type="entry name" value="TRNA(ILE2) 2-AGMATINYLCYTIDINE SYNTHETASE TIAS"/>
    <property type="match status" value="1"/>
</dbReference>
<dbReference type="PANTHER" id="PTHR40705:SF2">
    <property type="entry name" value="DUF1743 DOMAIN-CONTAINING PROTEIN"/>
    <property type="match status" value="1"/>
</dbReference>
<evidence type="ECO:0000259" key="1">
    <source>
        <dbReference type="Pfam" id="PF22641"/>
    </source>
</evidence>
<feature type="domain" description="TiaS-like TCKD" evidence="1">
    <location>
        <begin position="157"/>
        <end position="287"/>
    </location>
</feature>
<dbReference type="OrthoDB" id="52716at2157"/>
<evidence type="ECO:0000313" key="2">
    <source>
        <dbReference type="EMBL" id="AKG90813.1"/>
    </source>
</evidence>
<dbReference type="KEGG" id="gah:GAH_01911"/>
<name>A0A0F7IG03_9EURY</name>
<evidence type="ECO:0000313" key="3">
    <source>
        <dbReference type="Proteomes" id="UP000034723"/>
    </source>
</evidence>